<dbReference type="AlphaFoldDB" id="A0A0W1KHG8"/>
<gene>
    <name evidence="2" type="ORF">AQZ59_01642</name>
    <name evidence="3" type="ORF">QP858_05975</name>
</gene>
<dbReference type="RefSeq" id="WP_062614156.1">
    <property type="nucleotide sequence ID" value="NZ_CALTZF010000017.1"/>
</dbReference>
<dbReference type="OrthoDB" id="3726490at2"/>
<feature type="transmembrane region" description="Helical" evidence="1">
    <location>
        <begin position="288"/>
        <end position="306"/>
    </location>
</feature>
<feature type="transmembrane region" description="Helical" evidence="1">
    <location>
        <begin position="230"/>
        <end position="252"/>
    </location>
</feature>
<feature type="transmembrane region" description="Helical" evidence="1">
    <location>
        <begin position="312"/>
        <end position="330"/>
    </location>
</feature>
<dbReference type="Proteomes" id="UP000054404">
    <property type="component" value="Unassembled WGS sequence"/>
</dbReference>
<dbReference type="PATRIC" id="fig|59561.3.peg.1635"/>
<reference evidence="2 4" key="1">
    <citation type="submission" date="2015-11" db="EMBL/GenBank/DDBJ databases">
        <title>Draft Genome Sequence of the Type Strain Trueperella bernardiae LCDC 89-0504T, Isolated from Blood Culture.</title>
        <authorList>
            <person name="Bernier A.-M."/>
            <person name="Bernard K."/>
        </authorList>
    </citation>
    <scope>NUCLEOTIDE SEQUENCE [LARGE SCALE GENOMIC DNA]</scope>
    <source>
        <strain evidence="2 4">LCDC 89-0504</strain>
    </source>
</reference>
<reference evidence="3" key="2">
    <citation type="submission" date="2023-05" db="EMBL/GenBank/DDBJ databases">
        <title>Genomic Catalog of Human Bladder Bacteria.</title>
        <authorList>
            <person name="Du J."/>
        </authorList>
    </citation>
    <scope>NUCLEOTIDE SEQUENCE</scope>
    <source>
        <strain evidence="3">UMB1304A</strain>
    </source>
</reference>
<keyword evidence="4" id="KW-1185">Reference proteome</keyword>
<name>A0A0W1KHG8_9ACTO</name>
<proteinExistence type="predicted"/>
<sequence>MPHALTSTDDAARLLTRHSALAYPMLREIGIDPAAVKRVSGIDRLGNLTARRTATSLVLGPLSSLLADSPTTPATLPTDLRDTLATDLRRLITTRQHLMFALVPAERLAALQVFFGADPSHAETHLLQPLSDSFLPSALKFVRAGSLSPELAERYLGGVDRPHVVVGMSPSAWLRAWAAGTPDQQEFVRMAFVGEESSTISSHNYRALREVGARVVPSSRLYRALHSPTFWAYLVVFIYSTLRALPATFVPHFHGSVLLLWTMDVVTAIPYTWGLVAFFTAHKTWVRVTGFAVTLITFIAPYIYFWSHGRGYSWWVHGVVGAMIAGALLYEGFNYLRDRAVAAGLRHSRL</sequence>
<evidence type="ECO:0000256" key="1">
    <source>
        <dbReference type="SAM" id="Phobius"/>
    </source>
</evidence>
<organism evidence="2 4">
    <name type="scientific">Trueperella bernardiae</name>
    <dbReference type="NCBI Taxonomy" id="59561"/>
    <lineage>
        <taxon>Bacteria</taxon>
        <taxon>Bacillati</taxon>
        <taxon>Actinomycetota</taxon>
        <taxon>Actinomycetes</taxon>
        <taxon>Actinomycetales</taxon>
        <taxon>Actinomycetaceae</taxon>
        <taxon>Trueperella</taxon>
    </lineage>
</organism>
<evidence type="ECO:0000313" key="3">
    <source>
        <dbReference type="EMBL" id="MDK8602005.1"/>
    </source>
</evidence>
<comment type="caution">
    <text evidence="2">The sequence shown here is derived from an EMBL/GenBank/DDBJ whole genome shotgun (WGS) entry which is preliminary data.</text>
</comment>
<feature type="transmembrane region" description="Helical" evidence="1">
    <location>
        <begin position="258"/>
        <end position="281"/>
    </location>
</feature>
<accession>A0A0W1KHG8</accession>
<dbReference type="EMBL" id="JASPDQ010000012">
    <property type="protein sequence ID" value="MDK8602005.1"/>
    <property type="molecule type" value="Genomic_DNA"/>
</dbReference>
<keyword evidence="1" id="KW-0812">Transmembrane</keyword>
<keyword evidence="1" id="KW-1133">Transmembrane helix</keyword>
<protein>
    <submittedName>
        <fullName evidence="2">Uncharacterized protein</fullName>
    </submittedName>
</protein>
<evidence type="ECO:0000313" key="2">
    <source>
        <dbReference type="EMBL" id="KTF03512.1"/>
    </source>
</evidence>
<dbReference type="EMBL" id="LNIZ01000009">
    <property type="protein sequence ID" value="KTF03512.1"/>
    <property type="molecule type" value="Genomic_DNA"/>
</dbReference>
<dbReference type="Proteomes" id="UP001225576">
    <property type="component" value="Unassembled WGS sequence"/>
</dbReference>
<evidence type="ECO:0000313" key="4">
    <source>
        <dbReference type="Proteomes" id="UP000054404"/>
    </source>
</evidence>
<keyword evidence="1" id="KW-0472">Membrane</keyword>